<keyword evidence="7 9" id="KW-1133">Transmembrane helix</keyword>
<accession>A0A927CBT8</accession>
<dbReference type="GO" id="GO:0015421">
    <property type="term" value="F:ABC-type oligopeptide transporter activity"/>
    <property type="evidence" value="ECO:0007669"/>
    <property type="project" value="TreeGrafter"/>
</dbReference>
<dbReference type="SUPFAM" id="SSF90123">
    <property type="entry name" value="ABC transporter transmembrane region"/>
    <property type="match status" value="1"/>
</dbReference>
<evidence type="ECO:0000256" key="7">
    <source>
        <dbReference type="ARBA" id="ARBA00022989"/>
    </source>
</evidence>
<dbReference type="PROSITE" id="PS50893">
    <property type="entry name" value="ABC_TRANSPORTER_2"/>
    <property type="match status" value="1"/>
</dbReference>
<evidence type="ECO:0000256" key="5">
    <source>
        <dbReference type="ARBA" id="ARBA00022741"/>
    </source>
</evidence>
<keyword evidence="3" id="KW-1003">Cell membrane</keyword>
<dbReference type="SMART" id="SM00382">
    <property type="entry name" value="AAA"/>
    <property type="match status" value="1"/>
</dbReference>
<feature type="transmembrane region" description="Helical" evidence="9">
    <location>
        <begin position="255"/>
        <end position="279"/>
    </location>
</feature>
<dbReference type="Pfam" id="PF00664">
    <property type="entry name" value="ABC_membrane"/>
    <property type="match status" value="1"/>
</dbReference>
<dbReference type="Gene3D" id="3.40.50.300">
    <property type="entry name" value="P-loop containing nucleotide triphosphate hydrolases"/>
    <property type="match status" value="1"/>
</dbReference>
<dbReference type="InterPro" id="IPR003439">
    <property type="entry name" value="ABC_transporter-like_ATP-bd"/>
</dbReference>
<dbReference type="PROSITE" id="PS00211">
    <property type="entry name" value="ABC_TRANSPORTER_1"/>
    <property type="match status" value="1"/>
</dbReference>
<evidence type="ECO:0000313" key="13">
    <source>
        <dbReference type="Proteomes" id="UP000639396"/>
    </source>
</evidence>
<dbReference type="GO" id="GO:0016887">
    <property type="term" value="F:ATP hydrolysis activity"/>
    <property type="evidence" value="ECO:0007669"/>
    <property type="project" value="InterPro"/>
</dbReference>
<protein>
    <submittedName>
        <fullName evidence="12">ABC transporter ATP-binding protein</fullName>
    </submittedName>
</protein>
<comment type="subcellular location">
    <subcellularLocation>
        <location evidence="1">Cell membrane</location>
        <topology evidence="1">Multi-pass membrane protein</topology>
    </subcellularLocation>
</comment>
<proteinExistence type="predicted"/>
<dbReference type="PANTHER" id="PTHR43394:SF1">
    <property type="entry name" value="ATP-BINDING CASSETTE SUB-FAMILY B MEMBER 10, MITOCHONDRIAL"/>
    <property type="match status" value="1"/>
</dbReference>
<name>A0A927CBT8_9BACL</name>
<dbReference type="InterPro" id="IPR003593">
    <property type="entry name" value="AAA+_ATPase"/>
</dbReference>
<sequence length="577" mass="64493">MSNLIWLARLAGKAKWLLLLSVVLMTAESLSYLMQTGLQQTIIDDVLMAGRTELFWPTLLQIAAAYIAYSLLFTFGPHAIHHTVARVRHSLSGSLMDRLHQIPSLDLQKERTGHYVYHFTTDLQNVAGMTGGDLPRLFQHLTTVLFLSYVIAKANLILFAVLAAFSVIYVLLGKRFAAERKQAAAEINRTKSALLVHMEESISSTREVIAFHRQSWESAIYKKRFGAYYRDVMREGKLINRQQLISDPLRWGTTWIVLLAGGLLVIDGQLSLGMFVITYQFANRFMDSFHGLYQFALGLSGKVSSVERLRRYLDGDRLHSLGDPLQGPLSELRFEQVSFAYDTGRNAVLAGISLDIPLGRKVALVGTSGGGKSTLAGLLLRFLEPTDGVLAVNGRPLPEWSRGDWMNRVAVVLQDPYFFPDTIRTNLLLGLEQVSDRTMIEVCEAMQIHDFIMNTPQGYNTVIGERGITLSGGQRQRLALARALLRNPDILILDESTSALDLETERCIQEQLDIIREGQTTIIIAHRLSTIRNADLIVVLDKGKLAESGSHDQLMQDGPLYRELVWKEQEGEGLVAG</sequence>
<evidence type="ECO:0000256" key="2">
    <source>
        <dbReference type="ARBA" id="ARBA00022448"/>
    </source>
</evidence>
<feature type="transmembrane region" description="Helical" evidence="9">
    <location>
        <begin position="54"/>
        <end position="75"/>
    </location>
</feature>
<dbReference type="Gene3D" id="1.20.1560.10">
    <property type="entry name" value="ABC transporter type 1, transmembrane domain"/>
    <property type="match status" value="1"/>
</dbReference>
<dbReference type="InterPro" id="IPR036640">
    <property type="entry name" value="ABC1_TM_sf"/>
</dbReference>
<dbReference type="Pfam" id="PF00005">
    <property type="entry name" value="ABC_tran"/>
    <property type="match status" value="1"/>
</dbReference>
<feature type="domain" description="ABC transmembrane type-1" evidence="11">
    <location>
        <begin position="19"/>
        <end position="289"/>
    </location>
</feature>
<evidence type="ECO:0000256" key="3">
    <source>
        <dbReference type="ARBA" id="ARBA00022475"/>
    </source>
</evidence>
<evidence type="ECO:0000256" key="4">
    <source>
        <dbReference type="ARBA" id="ARBA00022692"/>
    </source>
</evidence>
<dbReference type="PANTHER" id="PTHR43394">
    <property type="entry name" value="ATP-DEPENDENT PERMEASE MDL1, MITOCHONDRIAL"/>
    <property type="match status" value="1"/>
</dbReference>
<dbReference type="SUPFAM" id="SSF52540">
    <property type="entry name" value="P-loop containing nucleoside triphosphate hydrolases"/>
    <property type="match status" value="1"/>
</dbReference>
<dbReference type="AlphaFoldDB" id="A0A927CBT8"/>
<comment type="caution">
    <text evidence="12">The sequence shown here is derived from an EMBL/GenBank/DDBJ whole genome shotgun (WGS) entry which is preliminary data.</text>
</comment>
<keyword evidence="8 9" id="KW-0472">Membrane</keyword>
<dbReference type="GO" id="GO:0005886">
    <property type="term" value="C:plasma membrane"/>
    <property type="evidence" value="ECO:0007669"/>
    <property type="project" value="UniProtKB-SubCell"/>
</dbReference>
<keyword evidence="4 9" id="KW-0812">Transmembrane</keyword>
<keyword evidence="13" id="KW-1185">Reference proteome</keyword>
<dbReference type="CDD" id="cd07346">
    <property type="entry name" value="ABC_6TM_exporters"/>
    <property type="match status" value="1"/>
</dbReference>
<keyword evidence="5" id="KW-0547">Nucleotide-binding</keyword>
<evidence type="ECO:0000259" key="10">
    <source>
        <dbReference type="PROSITE" id="PS50893"/>
    </source>
</evidence>
<feature type="transmembrane region" description="Helical" evidence="9">
    <location>
        <begin position="146"/>
        <end position="172"/>
    </location>
</feature>
<reference evidence="12" key="1">
    <citation type="submission" date="2020-09" db="EMBL/GenBank/DDBJ databases">
        <title>A novel bacterium of genus Paenibacillus, isolated from South China Sea.</title>
        <authorList>
            <person name="Huang H."/>
            <person name="Mo K."/>
            <person name="Hu Y."/>
        </authorList>
    </citation>
    <scope>NUCLEOTIDE SEQUENCE</scope>
    <source>
        <strain evidence="12">IB182363</strain>
    </source>
</reference>
<gene>
    <name evidence="12" type="ORF">IDH45_14045</name>
</gene>
<evidence type="ECO:0000256" key="1">
    <source>
        <dbReference type="ARBA" id="ARBA00004651"/>
    </source>
</evidence>
<dbReference type="InterPro" id="IPR011527">
    <property type="entry name" value="ABC1_TM_dom"/>
</dbReference>
<evidence type="ECO:0000256" key="9">
    <source>
        <dbReference type="SAM" id="Phobius"/>
    </source>
</evidence>
<feature type="domain" description="ABC transporter" evidence="10">
    <location>
        <begin position="332"/>
        <end position="567"/>
    </location>
</feature>
<evidence type="ECO:0000313" key="12">
    <source>
        <dbReference type="EMBL" id="MBD2863111.1"/>
    </source>
</evidence>
<dbReference type="RefSeq" id="WP_190928608.1">
    <property type="nucleotide sequence ID" value="NZ_JACXJA010000016.1"/>
</dbReference>
<dbReference type="InterPro" id="IPR017871">
    <property type="entry name" value="ABC_transporter-like_CS"/>
</dbReference>
<dbReference type="InterPro" id="IPR039421">
    <property type="entry name" value="Type_1_exporter"/>
</dbReference>
<evidence type="ECO:0000259" key="11">
    <source>
        <dbReference type="PROSITE" id="PS50929"/>
    </source>
</evidence>
<evidence type="ECO:0000256" key="8">
    <source>
        <dbReference type="ARBA" id="ARBA00023136"/>
    </source>
</evidence>
<keyword evidence="6 12" id="KW-0067">ATP-binding</keyword>
<dbReference type="InterPro" id="IPR027417">
    <property type="entry name" value="P-loop_NTPase"/>
</dbReference>
<dbReference type="PROSITE" id="PS50929">
    <property type="entry name" value="ABC_TM1F"/>
    <property type="match status" value="1"/>
</dbReference>
<evidence type="ECO:0000256" key="6">
    <source>
        <dbReference type="ARBA" id="ARBA00022840"/>
    </source>
</evidence>
<dbReference type="FunFam" id="3.40.50.300:FF:000221">
    <property type="entry name" value="Multidrug ABC transporter ATP-binding protein"/>
    <property type="match status" value="1"/>
</dbReference>
<feature type="transmembrane region" description="Helical" evidence="9">
    <location>
        <begin position="16"/>
        <end position="33"/>
    </location>
</feature>
<dbReference type="GO" id="GO:0005524">
    <property type="term" value="F:ATP binding"/>
    <property type="evidence" value="ECO:0007669"/>
    <property type="project" value="UniProtKB-KW"/>
</dbReference>
<keyword evidence="2" id="KW-0813">Transport</keyword>
<dbReference type="Proteomes" id="UP000639396">
    <property type="component" value="Unassembled WGS sequence"/>
</dbReference>
<dbReference type="EMBL" id="JACXJA010000016">
    <property type="protein sequence ID" value="MBD2863111.1"/>
    <property type="molecule type" value="Genomic_DNA"/>
</dbReference>
<organism evidence="12 13">
    <name type="scientific">Paenibacillus oceani</name>
    <dbReference type="NCBI Taxonomy" id="2772510"/>
    <lineage>
        <taxon>Bacteria</taxon>
        <taxon>Bacillati</taxon>
        <taxon>Bacillota</taxon>
        <taxon>Bacilli</taxon>
        <taxon>Bacillales</taxon>
        <taxon>Paenibacillaceae</taxon>
        <taxon>Paenibacillus</taxon>
    </lineage>
</organism>